<feature type="domain" description="DUF6808" evidence="1">
    <location>
        <begin position="77"/>
        <end position="153"/>
    </location>
</feature>
<reference evidence="3" key="1">
    <citation type="submission" date="2017-04" db="EMBL/GenBank/DDBJ databases">
        <title>Function of individual gut microbiota members based on whole genome sequencing of pure cultures obtained from chicken caecum.</title>
        <authorList>
            <person name="Medvecky M."/>
            <person name="Cejkova D."/>
            <person name="Polansky O."/>
            <person name="Karasova D."/>
            <person name="Kubasova T."/>
            <person name="Cizek A."/>
            <person name="Rychlik I."/>
        </authorList>
    </citation>
    <scope>NUCLEOTIDE SEQUENCE [LARGE SCALE GENOMIC DNA]</scope>
    <source>
        <strain evidence="3">An109</strain>
    </source>
</reference>
<dbReference type="InterPro" id="IPR049214">
    <property type="entry name" value="DUF6808"/>
</dbReference>
<dbReference type="AlphaFoldDB" id="A0A1Y4V3G4"/>
<organism evidence="2 3">
    <name type="scientific">Bacteroides xylanisolvens</name>
    <dbReference type="NCBI Taxonomy" id="371601"/>
    <lineage>
        <taxon>Bacteria</taxon>
        <taxon>Pseudomonadati</taxon>
        <taxon>Bacteroidota</taxon>
        <taxon>Bacteroidia</taxon>
        <taxon>Bacteroidales</taxon>
        <taxon>Bacteroidaceae</taxon>
        <taxon>Bacteroides</taxon>
    </lineage>
</organism>
<comment type="caution">
    <text evidence="2">The sequence shown here is derived from an EMBL/GenBank/DDBJ whole genome shotgun (WGS) entry which is preliminary data.</text>
</comment>
<dbReference type="EMBL" id="NFLW01000036">
    <property type="protein sequence ID" value="OUQ64631.1"/>
    <property type="molecule type" value="Genomic_DNA"/>
</dbReference>
<name>A0A1Y4V3G4_9BACE</name>
<evidence type="ECO:0000259" key="1">
    <source>
        <dbReference type="Pfam" id="PF20647"/>
    </source>
</evidence>
<dbReference type="Pfam" id="PF20647">
    <property type="entry name" value="DUF6808"/>
    <property type="match status" value="1"/>
</dbReference>
<accession>A0A1Y4V3G4</accession>
<evidence type="ECO:0000313" key="2">
    <source>
        <dbReference type="EMBL" id="OUQ64631.1"/>
    </source>
</evidence>
<dbReference type="RefSeq" id="WP_087318702.1">
    <property type="nucleotide sequence ID" value="NZ_NFLW01000036.1"/>
</dbReference>
<gene>
    <name evidence="2" type="ORF">B5E52_17000</name>
</gene>
<proteinExistence type="predicted"/>
<dbReference type="Proteomes" id="UP000196036">
    <property type="component" value="Unassembled WGS sequence"/>
</dbReference>
<protein>
    <recommendedName>
        <fullName evidence="1">DUF6808 domain-containing protein</fullName>
    </recommendedName>
</protein>
<evidence type="ECO:0000313" key="3">
    <source>
        <dbReference type="Proteomes" id="UP000196036"/>
    </source>
</evidence>
<sequence length="156" mass="17782">MKTLPWILVCLLLGVIVWMQCNPHDPSTVYIKGDTVRIRDTIRDTIPQPLRETLKRNDTVYLPILIDTATDRTVEGDSIPVLIPITSKEYKTDNYRAVVSGYNPSLDSMEIYRDNKIITFPPLQKKKRWGLGLQAGYSYPGGWYVGAGVSCNLFMW</sequence>